<dbReference type="UniPathway" id="UPA00277">
    <property type="reaction ID" value="UER00407"/>
</dbReference>
<dbReference type="NCBIfam" id="NF004160">
    <property type="entry name" value="PRK05627.1-3"/>
    <property type="match status" value="1"/>
</dbReference>
<evidence type="ECO:0000256" key="4">
    <source>
        <dbReference type="ARBA" id="ARBA00022630"/>
    </source>
</evidence>
<keyword evidence="7 15" id="KW-0548">Nucleotidyltransferase</keyword>
<evidence type="ECO:0000256" key="11">
    <source>
        <dbReference type="ARBA" id="ARBA00022840"/>
    </source>
</evidence>
<accession>E2ZCR0</accession>
<evidence type="ECO:0000313" key="17">
    <source>
        <dbReference type="EMBL" id="EFQ03831.1"/>
    </source>
</evidence>
<dbReference type="EC" id="2.7.7.2" evidence="15"/>
<dbReference type="Proteomes" id="UP000003195">
    <property type="component" value="Unassembled WGS sequence"/>
</dbReference>
<evidence type="ECO:0000256" key="10">
    <source>
        <dbReference type="ARBA" id="ARBA00022827"/>
    </source>
</evidence>
<dbReference type="GO" id="GO:0009231">
    <property type="term" value="P:riboflavin biosynthetic process"/>
    <property type="evidence" value="ECO:0007669"/>
    <property type="project" value="InterPro"/>
</dbReference>
<evidence type="ECO:0000256" key="12">
    <source>
        <dbReference type="ARBA" id="ARBA00023268"/>
    </source>
</evidence>
<dbReference type="Pfam" id="PF06574">
    <property type="entry name" value="FAD_syn"/>
    <property type="match status" value="1"/>
</dbReference>
<dbReference type="InterPro" id="IPR015865">
    <property type="entry name" value="Riboflavin_kinase_bac/euk"/>
</dbReference>
<dbReference type="EMBL" id="AECS01000037">
    <property type="protein sequence ID" value="EFQ03831.1"/>
    <property type="molecule type" value="Genomic_DNA"/>
</dbReference>
<evidence type="ECO:0000256" key="1">
    <source>
        <dbReference type="ARBA" id="ARBA00002121"/>
    </source>
</evidence>
<comment type="catalytic activity">
    <reaction evidence="13 15">
        <text>riboflavin + ATP = FMN + ADP + H(+)</text>
        <dbReference type="Rhea" id="RHEA:14357"/>
        <dbReference type="ChEBI" id="CHEBI:15378"/>
        <dbReference type="ChEBI" id="CHEBI:30616"/>
        <dbReference type="ChEBI" id="CHEBI:57986"/>
        <dbReference type="ChEBI" id="CHEBI:58210"/>
        <dbReference type="ChEBI" id="CHEBI:456216"/>
        <dbReference type="EC" id="2.7.1.26"/>
    </reaction>
</comment>
<dbReference type="PANTHER" id="PTHR22749:SF6">
    <property type="entry name" value="RIBOFLAVIN KINASE"/>
    <property type="match status" value="1"/>
</dbReference>
<dbReference type="InterPro" id="IPR015864">
    <property type="entry name" value="FAD_synthase"/>
</dbReference>
<dbReference type="HOGENOM" id="CLU_048437_0_2_9"/>
<comment type="pathway">
    <text evidence="3 15">Cofactor biosynthesis; FMN biosynthesis; FMN from riboflavin (ATP route): step 1/1.</text>
</comment>
<keyword evidence="10 15" id="KW-0274">FAD</keyword>
<reference evidence="17 18" key="1">
    <citation type="submission" date="2010-08" db="EMBL/GenBank/DDBJ databases">
        <authorList>
            <person name="Weinstock G."/>
            <person name="Sodergren E."/>
            <person name="Clifton S."/>
            <person name="Fulton L."/>
            <person name="Fulton B."/>
            <person name="Courtney L."/>
            <person name="Fronick C."/>
            <person name="Harrison M."/>
            <person name="Strong C."/>
            <person name="Farmer C."/>
            <person name="Delahaunty K."/>
            <person name="Markovic C."/>
            <person name="Hall O."/>
            <person name="Minx P."/>
            <person name="Tomlinson C."/>
            <person name="Mitreva M."/>
            <person name="Hou S."/>
            <person name="Chen J."/>
            <person name="Wollam A."/>
            <person name="Pepin K.H."/>
            <person name="Johnson M."/>
            <person name="Bhonagiri V."/>
            <person name="Zhang X."/>
            <person name="Suruliraj S."/>
            <person name="Warren W."/>
            <person name="Chinwalla A."/>
            <person name="Mardis E.R."/>
            <person name="Wilson R.K."/>
        </authorList>
    </citation>
    <scope>NUCLEOTIDE SEQUENCE [LARGE SCALE GENOMIC DNA]</scope>
    <source>
        <strain evidence="17 18">F0359</strain>
    </source>
</reference>
<dbReference type="GO" id="GO:0006747">
    <property type="term" value="P:FAD biosynthetic process"/>
    <property type="evidence" value="ECO:0007669"/>
    <property type="project" value="UniProtKB-UniRule"/>
</dbReference>
<evidence type="ECO:0000256" key="13">
    <source>
        <dbReference type="ARBA" id="ARBA00047880"/>
    </source>
</evidence>
<dbReference type="InterPro" id="IPR023468">
    <property type="entry name" value="Riboflavin_kinase"/>
</dbReference>
<dbReference type="SUPFAM" id="SSF52374">
    <property type="entry name" value="Nucleotidylyl transferase"/>
    <property type="match status" value="1"/>
</dbReference>
<protein>
    <recommendedName>
        <fullName evidence="15">Riboflavin biosynthesis protein</fullName>
    </recommendedName>
    <domain>
        <recommendedName>
            <fullName evidence="15">Riboflavin kinase</fullName>
            <ecNumber evidence="15">2.7.1.26</ecNumber>
        </recommendedName>
        <alternativeName>
            <fullName evidence="15">Flavokinase</fullName>
        </alternativeName>
    </domain>
    <domain>
        <recommendedName>
            <fullName evidence="15">FMN adenylyltransferase</fullName>
            <ecNumber evidence="15">2.7.7.2</ecNumber>
        </recommendedName>
        <alternativeName>
            <fullName evidence="15">FAD pyrophosphorylase</fullName>
        </alternativeName>
        <alternativeName>
            <fullName evidence="15">FAD synthase</fullName>
        </alternativeName>
    </domain>
</protein>
<dbReference type="InterPro" id="IPR002606">
    <property type="entry name" value="Riboflavin_kinase_bac"/>
</dbReference>
<sequence length="310" mass="34304">MNVYDSLEAAAVCRHAVIALGTFDGVHVGHRRVMETAMSEGKRLHVPTLVLTFSAHPLSVLNPLKEPARLATVEQKEEYIRSVGIDGLIMLPMTQELLNQSPEDFCACLIKYLAPSEIVVGTNFTYGKKAAGNTETLVQSMGDAHIPVRVLDLVEAPQSDYPVSSTVIRGLIAKGEMQEAMTLLGRPFELRAEVVSGDRRGRTIGFPTANMLIPPKAALPPDGVYVTGVVLDGKEWPAMTNIGNNPTFTRQYRRVETHILDWSGDIYGKTVTLRFYKRLRDEKKFSSITELVDAMKVDKKKVLLHFSAHT</sequence>
<feature type="domain" description="Riboflavin kinase" evidence="16">
    <location>
        <begin position="183"/>
        <end position="307"/>
    </location>
</feature>
<evidence type="ECO:0000256" key="3">
    <source>
        <dbReference type="ARBA" id="ARBA00005201"/>
    </source>
</evidence>
<comment type="pathway">
    <text evidence="2 15">Cofactor biosynthesis; FAD biosynthesis; FAD from FMN: step 1/1.</text>
</comment>
<evidence type="ECO:0000256" key="5">
    <source>
        <dbReference type="ARBA" id="ARBA00022643"/>
    </source>
</evidence>
<dbReference type="NCBIfam" id="TIGR00125">
    <property type="entry name" value="cyt_tran_rel"/>
    <property type="match status" value="1"/>
</dbReference>
<dbReference type="PIRSF" id="PIRSF004491">
    <property type="entry name" value="FAD_Synth"/>
    <property type="match status" value="1"/>
</dbReference>
<dbReference type="RefSeq" id="WP_006942083.1">
    <property type="nucleotide sequence ID" value="NZ_GL538208.1"/>
</dbReference>
<dbReference type="Gene3D" id="3.40.50.620">
    <property type="entry name" value="HUPs"/>
    <property type="match status" value="1"/>
</dbReference>
<evidence type="ECO:0000259" key="16">
    <source>
        <dbReference type="SMART" id="SM00904"/>
    </source>
</evidence>
<organism evidence="17 18">
    <name type="scientific">Megasphaera micronuciformis F0359</name>
    <dbReference type="NCBI Taxonomy" id="706434"/>
    <lineage>
        <taxon>Bacteria</taxon>
        <taxon>Bacillati</taxon>
        <taxon>Bacillota</taxon>
        <taxon>Negativicutes</taxon>
        <taxon>Veillonellales</taxon>
        <taxon>Veillonellaceae</taxon>
        <taxon>Megasphaera</taxon>
    </lineage>
</organism>
<name>E2ZCR0_9FIRM</name>
<dbReference type="InterPro" id="IPR004821">
    <property type="entry name" value="Cyt_trans-like"/>
</dbReference>
<keyword evidence="6 15" id="KW-0808">Transferase</keyword>
<dbReference type="Pfam" id="PF01687">
    <property type="entry name" value="Flavokinase"/>
    <property type="match status" value="1"/>
</dbReference>
<dbReference type="SMART" id="SM00904">
    <property type="entry name" value="Flavokinase"/>
    <property type="match status" value="1"/>
</dbReference>
<dbReference type="NCBIfam" id="TIGR00083">
    <property type="entry name" value="ribF"/>
    <property type="match status" value="1"/>
</dbReference>
<dbReference type="FunFam" id="3.40.50.620:FF:000021">
    <property type="entry name" value="Riboflavin biosynthesis protein"/>
    <property type="match status" value="1"/>
</dbReference>
<keyword evidence="8 15" id="KW-0547">Nucleotide-binding</keyword>
<keyword evidence="11 15" id="KW-0067">ATP-binding</keyword>
<evidence type="ECO:0000256" key="14">
    <source>
        <dbReference type="ARBA" id="ARBA00049494"/>
    </source>
</evidence>
<dbReference type="InterPro" id="IPR014729">
    <property type="entry name" value="Rossmann-like_a/b/a_fold"/>
</dbReference>
<evidence type="ECO:0000256" key="15">
    <source>
        <dbReference type="PIRNR" id="PIRNR004491"/>
    </source>
</evidence>
<dbReference type="AlphaFoldDB" id="E2ZCR0"/>
<keyword evidence="12" id="KW-0511">Multifunctional enzyme</keyword>
<dbReference type="GO" id="GO:0003919">
    <property type="term" value="F:FMN adenylyltransferase activity"/>
    <property type="evidence" value="ECO:0007669"/>
    <property type="project" value="UniProtKB-UniRule"/>
</dbReference>
<dbReference type="NCBIfam" id="NF004162">
    <property type="entry name" value="PRK05627.1-5"/>
    <property type="match status" value="1"/>
</dbReference>
<dbReference type="Gene3D" id="2.40.30.30">
    <property type="entry name" value="Riboflavin kinase-like"/>
    <property type="match status" value="1"/>
</dbReference>
<keyword evidence="4 15" id="KW-0285">Flavoprotein</keyword>
<evidence type="ECO:0000256" key="6">
    <source>
        <dbReference type="ARBA" id="ARBA00022679"/>
    </source>
</evidence>
<dbReference type="STRING" id="706434.HMPREF9429_01013"/>
<evidence type="ECO:0000256" key="9">
    <source>
        <dbReference type="ARBA" id="ARBA00022777"/>
    </source>
</evidence>
<dbReference type="GO" id="GO:0009398">
    <property type="term" value="P:FMN biosynthetic process"/>
    <property type="evidence" value="ECO:0007669"/>
    <property type="project" value="UniProtKB-UniRule"/>
</dbReference>
<dbReference type="UniPathway" id="UPA00276">
    <property type="reaction ID" value="UER00406"/>
</dbReference>
<evidence type="ECO:0000256" key="2">
    <source>
        <dbReference type="ARBA" id="ARBA00004726"/>
    </source>
</evidence>
<dbReference type="PANTHER" id="PTHR22749">
    <property type="entry name" value="RIBOFLAVIN KINASE/FMN ADENYLYLTRANSFERASE"/>
    <property type="match status" value="1"/>
</dbReference>
<evidence type="ECO:0000256" key="7">
    <source>
        <dbReference type="ARBA" id="ARBA00022695"/>
    </source>
</evidence>
<dbReference type="InterPro" id="IPR023465">
    <property type="entry name" value="Riboflavin_kinase_dom_sf"/>
</dbReference>
<comment type="function">
    <text evidence="1">Catalyzes the phosphorylation of riboflavin to FMN followed by the adenylation of FMN to FAD.</text>
</comment>
<dbReference type="FunFam" id="2.40.30.30:FF:000003">
    <property type="entry name" value="Riboflavin biosynthesis protein"/>
    <property type="match status" value="1"/>
</dbReference>
<evidence type="ECO:0000256" key="8">
    <source>
        <dbReference type="ARBA" id="ARBA00022741"/>
    </source>
</evidence>
<comment type="similarity">
    <text evidence="15">Belongs to the ribF family.</text>
</comment>
<dbReference type="SUPFAM" id="SSF82114">
    <property type="entry name" value="Riboflavin kinase-like"/>
    <property type="match status" value="1"/>
</dbReference>
<dbReference type="GO" id="GO:0008531">
    <property type="term" value="F:riboflavin kinase activity"/>
    <property type="evidence" value="ECO:0007669"/>
    <property type="project" value="UniProtKB-UniRule"/>
</dbReference>
<comment type="caution">
    <text evidence="17">The sequence shown here is derived from an EMBL/GenBank/DDBJ whole genome shotgun (WGS) entry which is preliminary data.</text>
</comment>
<gene>
    <name evidence="17" type="primary">ribF</name>
    <name evidence="17" type="ORF">HMPREF9429_01013</name>
</gene>
<dbReference type="CDD" id="cd02064">
    <property type="entry name" value="FAD_synthetase_N"/>
    <property type="match status" value="1"/>
</dbReference>
<keyword evidence="5 15" id="KW-0288">FMN</keyword>
<dbReference type="GO" id="GO:0005524">
    <property type="term" value="F:ATP binding"/>
    <property type="evidence" value="ECO:0007669"/>
    <property type="project" value="UniProtKB-UniRule"/>
</dbReference>
<evidence type="ECO:0000313" key="18">
    <source>
        <dbReference type="Proteomes" id="UP000003195"/>
    </source>
</evidence>
<keyword evidence="18" id="KW-1185">Reference proteome</keyword>
<dbReference type="eggNOG" id="COG0196">
    <property type="taxonomic scope" value="Bacteria"/>
</dbReference>
<keyword evidence="9 15" id="KW-0418">Kinase</keyword>
<dbReference type="OrthoDB" id="9803667at2"/>
<dbReference type="EC" id="2.7.1.26" evidence="15"/>
<comment type="catalytic activity">
    <reaction evidence="14 15">
        <text>FMN + ATP + H(+) = FAD + diphosphate</text>
        <dbReference type="Rhea" id="RHEA:17237"/>
        <dbReference type="ChEBI" id="CHEBI:15378"/>
        <dbReference type="ChEBI" id="CHEBI:30616"/>
        <dbReference type="ChEBI" id="CHEBI:33019"/>
        <dbReference type="ChEBI" id="CHEBI:57692"/>
        <dbReference type="ChEBI" id="CHEBI:58210"/>
        <dbReference type="EC" id="2.7.7.2"/>
    </reaction>
</comment>
<proteinExistence type="inferred from homology"/>